<evidence type="ECO:0000313" key="2">
    <source>
        <dbReference type="EMBL" id="KRL69524.1"/>
    </source>
</evidence>
<dbReference type="GO" id="GO:0003723">
    <property type="term" value="F:RNA binding"/>
    <property type="evidence" value="ECO:0007669"/>
    <property type="project" value="UniProtKB-KW"/>
</dbReference>
<dbReference type="Pfam" id="PF13275">
    <property type="entry name" value="S4_2"/>
    <property type="match status" value="1"/>
</dbReference>
<sequence length="80" mass="9010">MGEIVKKEIFIDGPYITLGQLLKEEAIISSGGQAKWYLKETAVNVNNEPDNRRGRKLSDGDKVEIPDVGLFFIRSKQESE</sequence>
<dbReference type="EMBL" id="AZEY01000007">
    <property type="protein sequence ID" value="KRL69524.1"/>
    <property type="molecule type" value="Genomic_DNA"/>
</dbReference>
<dbReference type="Proteomes" id="UP000052013">
    <property type="component" value="Unassembled WGS sequence"/>
</dbReference>
<dbReference type="InterPro" id="IPR014330">
    <property type="entry name" value="RNA-bd_S4-rel_YaaA"/>
</dbReference>
<gene>
    <name evidence="2" type="ORF">FC85_GL000404</name>
</gene>
<dbReference type="PROSITE" id="PS50889">
    <property type="entry name" value="S4"/>
    <property type="match status" value="1"/>
</dbReference>
<dbReference type="Gene3D" id="3.10.290.10">
    <property type="entry name" value="RNA-binding S4 domain"/>
    <property type="match status" value="1"/>
</dbReference>
<dbReference type="PATRIC" id="fig|1423739.3.peg.423"/>
<name>A0A0R1SP94_9LACO</name>
<dbReference type="InterPro" id="IPR036986">
    <property type="entry name" value="S4_RNA-bd_sf"/>
</dbReference>
<accession>A0A0R1SP94</accession>
<proteinExistence type="predicted"/>
<evidence type="ECO:0000256" key="1">
    <source>
        <dbReference type="PROSITE-ProRule" id="PRU00182"/>
    </source>
</evidence>
<reference evidence="2 3" key="1">
    <citation type="journal article" date="2015" name="Genome Announc.">
        <title>Expanding the biotechnology potential of lactobacilli through comparative genomics of 213 strains and associated genera.</title>
        <authorList>
            <person name="Sun Z."/>
            <person name="Harris H.M."/>
            <person name="McCann A."/>
            <person name="Guo C."/>
            <person name="Argimon S."/>
            <person name="Zhang W."/>
            <person name="Yang X."/>
            <person name="Jeffery I.B."/>
            <person name="Cooney J.C."/>
            <person name="Kagawa T.F."/>
            <person name="Liu W."/>
            <person name="Song Y."/>
            <person name="Salvetti E."/>
            <person name="Wrobel A."/>
            <person name="Rasinkangas P."/>
            <person name="Parkhill J."/>
            <person name="Rea M.C."/>
            <person name="O'Sullivan O."/>
            <person name="Ritari J."/>
            <person name="Douillard F.P."/>
            <person name="Paul Ross R."/>
            <person name="Yang R."/>
            <person name="Briner A.E."/>
            <person name="Felis G.E."/>
            <person name="de Vos W.M."/>
            <person name="Barrangou R."/>
            <person name="Klaenhammer T.R."/>
            <person name="Caufield P.W."/>
            <person name="Cui Y."/>
            <person name="Zhang H."/>
            <person name="O'Toole P.W."/>
        </authorList>
    </citation>
    <scope>NUCLEOTIDE SEQUENCE [LARGE SCALE GENOMIC DNA]</scope>
    <source>
        <strain evidence="2 3">DSM 14421</strain>
    </source>
</reference>
<keyword evidence="1" id="KW-0694">RNA-binding</keyword>
<comment type="caution">
    <text evidence="2">The sequence shown here is derived from an EMBL/GenBank/DDBJ whole genome shotgun (WGS) entry which is preliminary data.</text>
</comment>
<protein>
    <submittedName>
        <fullName evidence="2">Uncharacterized protein</fullName>
    </submittedName>
</protein>
<organism evidence="2 3">
    <name type="scientific">Lentilactobacillus diolivorans DSM 14421</name>
    <dbReference type="NCBI Taxonomy" id="1423739"/>
    <lineage>
        <taxon>Bacteria</taxon>
        <taxon>Bacillati</taxon>
        <taxon>Bacillota</taxon>
        <taxon>Bacilli</taxon>
        <taxon>Lactobacillales</taxon>
        <taxon>Lactobacillaceae</taxon>
        <taxon>Lentilactobacillus</taxon>
    </lineage>
</organism>
<evidence type="ECO:0000313" key="3">
    <source>
        <dbReference type="Proteomes" id="UP000052013"/>
    </source>
</evidence>
<dbReference type="SUPFAM" id="SSF55174">
    <property type="entry name" value="Alpha-L RNA-binding motif"/>
    <property type="match status" value="1"/>
</dbReference>
<dbReference type="AlphaFoldDB" id="A0A0R1SP94"/>
<dbReference type="NCBIfam" id="TIGR02988">
    <property type="entry name" value="YaaA_near_RecF"/>
    <property type="match status" value="1"/>
</dbReference>
<dbReference type="STRING" id="1423739.FC85_GL000404"/>